<dbReference type="Gene3D" id="3.40.800.20">
    <property type="entry name" value="Histone deacetylase domain"/>
    <property type="match status" value="1"/>
</dbReference>
<dbReference type="InParanoid" id="A0A0C3JSM5"/>
<dbReference type="STRING" id="870435.A0A0C3JSM5"/>
<dbReference type="PANTHER" id="PTHR48252">
    <property type="entry name" value="HISTONE DEACETYLASE 2-RELATED"/>
    <property type="match status" value="1"/>
</dbReference>
<dbReference type="PANTHER" id="PTHR48252:SF77">
    <property type="entry name" value="HISTONE DEACETYLASE DOMAIN-CONTAINING PROTEIN"/>
    <property type="match status" value="1"/>
</dbReference>
<feature type="domain" description="Histone deacetylase" evidence="1">
    <location>
        <begin position="2"/>
        <end position="58"/>
    </location>
</feature>
<dbReference type="Proteomes" id="UP000054217">
    <property type="component" value="Unassembled WGS sequence"/>
</dbReference>
<proteinExistence type="predicted"/>
<gene>
    <name evidence="2" type="ORF">M404DRAFT_748516</name>
</gene>
<dbReference type="AlphaFoldDB" id="A0A0C3JSM5"/>
<keyword evidence="3" id="KW-1185">Reference proteome</keyword>
<reference evidence="3" key="2">
    <citation type="submission" date="2015-01" db="EMBL/GenBank/DDBJ databases">
        <title>Evolutionary Origins and Diversification of the Mycorrhizal Mutualists.</title>
        <authorList>
            <consortium name="DOE Joint Genome Institute"/>
            <consortium name="Mycorrhizal Genomics Consortium"/>
            <person name="Kohler A."/>
            <person name="Kuo A."/>
            <person name="Nagy L.G."/>
            <person name="Floudas D."/>
            <person name="Copeland A."/>
            <person name="Barry K.W."/>
            <person name="Cichocki N."/>
            <person name="Veneault-Fourrey C."/>
            <person name="LaButti K."/>
            <person name="Lindquist E.A."/>
            <person name="Lipzen A."/>
            <person name="Lundell T."/>
            <person name="Morin E."/>
            <person name="Murat C."/>
            <person name="Riley R."/>
            <person name="Ohm R."/>
            <person name="Sun H."/>
            <person name="Tunlid A."/>
            <person name="Henrissat B."/>
            <person name="Grigoriev I.V."/>
            <person name="Hibbett D.S."/>
            <person name="Martin F."/>
        </authorList>
    </citation>
    <scope>NUCLEOTIDE SEQUENCE [LARGE SCALE GENOMIC DNA]</scope>
    <source>
        <strain evidence="3">Marx 270</strain>
    </source>
</reference>
<reference evidence="2 3" key="1">
    <citation type="submission" date="2014-04" db="EMBL/GenBank/DDBJ databases">
        <authorList>
            <consortium name="DOE Joint Genome Institute"/>
            <person name="Kuo A."/>
            <person name="Kohler A."/>
            <person name="Costa M.D."/>
            <person name="Nagy L.G."/>
            <person name="Floudas D."/>
            <person name="Copeland A."/>
            <person name="Barry K.W."/>
            <person name="Cichocki N."/>
            <person name="Veneault-Fourrey C."/>
            <person name="LaButti K."/>
            <person name="Lindquist E.A."/>
            <person name="Lipzen A."/>
            <person name="Lundell T."/>
            <person name="Morin E."/>
            <person name="Murat C."/>
            <person name="Sun H."/>
            <person name="Tunlid A."/>
            <person name="Henrissat B."/>
            <person name="Grigoriev I.V."/>
            <person name="Hibbett D.S."/>
            <person name="Martin F."/>
            <person name="Nordberg H.P."/>
            <person name="Cantor M.N."/>
            <person name="Hua S.X."/>
        </authorList>
    </citation>
    <scope>NUCLEOTIDE SEQUENCE [LARGE SCALE GENOMIC DNA]</scope>
    <source>
        <strain evidence="2 3">Marx 270</strain>
    </source>
</reference>
<protein>
    <recommendedName>
        <fullName evidence="1">Histone deacetylase domain-containing protein</fullName>
    </recommendedName>
</protein>
<sequence length="112" mass="12501">MYLTVCKAVVEDTVTAFWPTAIVLQCGTESLRCDRLGAFNFSIAAHGKCVNFMRKYNVPFMMLGVAVTPLKISVDAGRTRLLFSLAQKYRTTYLSSLMILYSATRNGNSIPY</sequence>
<organism evidence="2 3">
    <name type="scientific">Pisolithus tinctorius Marx 270</name>
    <dbReference type="NCBI Taxonomy" id="870435"/>
    <lineage>
        <taxon>Eukaryota</taxon>
        <taxon>Fungi</taxon>
        <taxon>Dikarya</taxon>
        <taxon>Basidiomycota</taxon>
        <taxon>Agaricomycotina</taxon>
        <taxon>Agaricomycetes</taxon>
        <taxon>Agaricomycetidae</taxon>
        <taxon>Boletales</taxon>
        <taxon>Sclerodermatineae</taxon>
        <taxon>Pisolithaceae</taxon>
        <taxon>Pisolithus</taxon>
    </lineage>
</organism>
<dbReference type="HOGENOM" id="CLU_2146912_0_0_1"/>
<dbReference type="InterPro" id="IPR023696">
    <property type="entry name" value="Ureohydrolase_dom_sf"/>
</dbReference>
<accession>A0A0C3JSM5</accession>
<dbReference type="SUPFAM" id="SSF52768">
    <property type="entry name" value="Arginase/deacetylase"/>
    <property type="match status" value="1"/>
</dbReference>
<dbReference type="InterPro" id="IPR023801">
    <property type="entry name" value="His_deacetylse_dom"/>
</dbReference>
<name>A0A0C3JSM5_PISTI</name>
<evidence type="ECO:0000313" key="2">
    <source>
        <dbReference type="EMBL" id="KIO12158.1"/>
    </source>
</evidence>
<dbReference type="OrthoDB" id="1918432at2759"/>
<dbReference type="Pfam" id="PF00850">
    <property type="entry name" value="Hist_deacetyl"/>
    <property type="match status" value="1"/>
</dbReference>
<evidence type="ECO:0000259" key="1">
    <source>
        <dbReference type="Pfam" id="PF00850"/>
    </source>
</evidence>
<evidence type="ECO:0000313" key="3">
    <source>
        <dbReference type="Proteomes" id="UP000054217"/>
    </source>
</evidence>
<dbReference type="InterPro" id="IPR037138">
    <property type="entry name" value="His_deacetylse_dom_sf"/>
</dbReference>
<dbReference type="EMBL" id="KN831948">
    <property type="protein sequence ID" value="KIO12158.1"/>
    <property type="molecule type" value="Genomic_DNA"/>
</dbReference>